<dbReference type="EMBL" id="BTSY01000006">
    <property type="protein sequence ID" value="GMT31679.1"/>
    <property type="molecule type" value="Genomic_DNA"/>
</dbReference>
<evidence type="ECO:0000259" key="7">
    <source>
        <dbReference type="PROSITE" id="PS50011"/>
    </source>
</evidence>
<proteinExistence type="inferred from homology"/>
<evidence type="ECO:0000256" key="3">
    <source>
        <dbReference type="ARBA" id="ARBA00022741"/>
    </source>
</evidence>
<dbReference type="InterPro" id="IPR050235">
    <property type="entry name" value="CK1_Ser-Thr_kinase"/>
</dbReference>
<evidence type="ECO:0000256" key="6">
    <source>
        <dbReference type="ARBA" id="ARBA00061588"/>
    </source>
</evidence>
<comment type="caution">
    <text evidence="8">The sequence shown here is derived from an EMBL/GenBank/DDBJ whole genome shotgun (WGS) entry which is preliminary data.</text>
</comment>
<keyword evidence="2" id="KW-0808">Transferase</keyword>
<feature type="non-terminal residue" evidence="8">
    <location>
        <position position="1"/>
    </location>
</feature>
<dbReference type="SMART" id="SM00220">
    <property type="entry name" value="S_TKc"/>
    <property type="match status" value="1"/>
</dbReference>
<feature type="non-terminal residue" evidence="8">
    <location>
        <position position="265"/>
    </location>
</feature>
<gene>
    <name evidence="8" type="ORF">PFISCL1PPCAC_22976</name>
</gene>
<protein>
    <recommendedName>
        <fullName evidence="7">Protein kinase domain-containing protein</fullName>
    </recommendedName>
</protein>
<dbReference type="SUPFAM" id="SSF56112">
    <property type="entry name" value="Protein kinase-like (PK-like)"/>
    <property type="match status" value="1"/>
</dbReference>
<dbReference type="Gene3D" id="1.10.510.10">
    <property type="entry name" value="Transferase(Phosphotransferase) domain 1"/>
    <property type="match status" value="1"/>
</dbReference>
<evidence type="ECO:0000313" key="8">
    <source>
        <dbReference type="EMBL" id="GMT31679.1"/>
    </source>
</evidence>
<keyword evidence="4" id="KW-0418">Kinase</keyword>
<dbReference type="FunFam" id="3.30.200.20:FF:000358">
    <property type="entry name" value="Tau tubulin kinase 2b"/>
    <property type="match status" value="1"/>
</dbReference>
<dbReference type="AlphaFoldDB" id="A0AAV5WLR6"/>
<dbReference type="Proteomes" id="UP001432322">
    <property type="component" value="Unassembled WGS sequence"/>
</dbReference>
<evidence type="ECO:0000256" key="5">
    <source>
        <dbReference type="ARBA" id="ARBA00022840"/>
    </source>
</evidence>
<keyword evidence="9" id="KW-1185">Reference proteome</keyword>
<dbReference type="InterPro" id="IPR011009">
    <property type="entry name" value="Kinase-like_dom_sf"/>
</dbReference>
<evidence type="ECO:0000256" key="2">
    <source>
        <dbReference type="ARBA" id="ARBA00022679"/>
    </source>
</evidence>
<name>A0AAV5WLR6_9BILA</name>
<keyword evidence="1" id="KW-0723">Serine/threonine-protein kinase</keyword>
<dbReference type="PANTHER" id="PTHR11909">
    <property type="entry name" value="CASEIN KINASE-RELATED"/>
    <property type="match status" value="1"/>
</dbReference>
<dbReference type="GO" id="GO:0004674">
    <property type="term" value="F:protein serine/threonine kinase activity"/>
    <property type="evidence" value="ECO:0007669"/>
    <property type="project" value="UniProtKB-KW"/>
</dbReference>
<sequence length="265" mass="29524">SDEGPVALPTGLVLGEEWRILKKLGEGACGAVYLVESTVSHRKAALKAESNFVEGGSVLKLEVAILKKLTGKKYVAEMLHSGKKERFQYVVMTLLGDSLANVIRSCGKAVSVSTMLRVGVHMLHGLKQIHDAGFIHRDIKPANLALGNRDGGTDPNFTYILDFGLSREFVTKDKYGKLVIRKPRRHALFRGTTRYCSVGAHERQDQGRVDDLWSMVYVLVELRGKLPWSNLTDKKELAEAKRAAEKRELFSECPCQIKDLSTMLR</sequence>
<dbReference type="GO" id="GO:0005524">
    <property type="term" value="F:ATP binding"/>
    <property type="evidence" value="ECO:0007669"/>
    <property type="project" value="UniProtKB-KW"/>
</dbReference>
<feature type="domain" description="Protein kinase" evidence="7">
    <location>
        <begin position="18"/>
        <end position="265"/>
    </location>
</feature>
<comment type="similarity">
    <text evidence="6">Belongs to the protein kinase superfamily. CK1 Ser/Thr protein kinase family.</text>
</comment>
<evidence type="ECO:0000256" key="4">
    <source>
        <dbReference type="ARBA" id="ARBA00022777"/>
    </source>
</evidence>
<keyword evidence="5" id="KW-0067">ATP-binding</keyword>
<evidence type="ECO:0000313" key="9">
    <source>
        <dbReference type="Proteomes" id="UP001432322"/>
    </source>
</evidence>
<keyword evidence="3" id="KW-0547">Nucleotide-binding</keyword>
<dbReference type="Pfam" id="PF00069">
    <property type="entry name" value="Pkinase"/>
    <property type="match status" value="1"/>
</dbReference>
<dbReference type="InterPro" id="IPR000719">
    <property type="entry name" value="Prot_kinase_dom"/>
</dbReference>
<evidence type="ECO:0000256" key="1">
    <source>
        <dbReference type="ARBA" id="ARBA00022527"/>
    </source>
</evidence>
<accession>A0AAV5WLR6</accession>
<dbReference type="GO" id="GO:0015630">
    <property type="term" value="C:microtubule cytoskeleton"/>
    <property type="evidence" value="ECO:0007669"/>
    <property type="project" value="UniProtKB-ARBA"/>
</dbReference>
<organism evidence="8 9">
    <name type="scientific">Pristionchus fissidentatus</name>
    <dbReference type="NCBI Taxonomy" id="1538716"/>
    <lineage>
        <taxon>Eukaryota</taxon>
        <taxon>Metazoa</taxon>
        <taxon>Ecdysozoa</taxon>
        <taxon>Nematoda</taxon>
        <taxon>Chromadorea</taxon>
        <taxon>Rhabditida</taxon>
        <taxon>Rhabditina</taxon>
        <taxon>Diplogasteromorpha</taxon>
        <taxon>Diplogasteroidea</taxon>
        <taxon>Neodiplogasteridae</taxon>
        <taxon>Pristionchus</taxon>
    </lineage>
</organism>
<dbReference type="PROSITE" id="PS50011">
    <property type="entry name" value="PROTEIN_KINASE_DOM"/>
    <property type="match status" value="1"/>
</dbReference>
<reference evidence="8" key="1">
    <citation type="submission" date="2023-10" db="EMBL/GenBank/DDBJ databases">
        <title>Genome assembly of Pristionchus species.</title>
        <authorList>
            <person name="Yoshida K."/>
            <person name="Sommer R.J."/>
        </authorList>
    </citation>
    <scope>NUCLEOTIDE SEQUENCE</scope>
    <source>
        <strain evidence="8">RS5133</strain>
    </source>
</reference>